<organism evidence="5 6">
    <name type="scientific">Sordaria brevicollis</name>
    <dbReference type="NCBI Taxonomy" id="83679"/>
    <lineage>
        <taxon>Eukaryota</taxon>
        <taxon>Fungi</taxon>
        <taxon>Dikarya</taxon>
        <taxon>Ascomycota</taxon>
        <taxon>Pezizomycotina</taxon>
        <taxon>Sordariomycetes</taxon>
        <taxon>Sordariomycetidae</taxon>
        <taxon>Sordariales</taxon>
        <taxon>Sordariaceae</taxon>
        <taxon>Sordaria</taxon>
    </lineage>
</organism>
<feature type="region of interest" description="Disordered" evidence="4">
    <location>
        <begin position="1"/>
        <end position="185"/>
    </location>
</feature>
<evidence type="ECO:0000313" key="5">
    <source>
        <dbReference type="EMBL" id="KAK3397200.1"/>
    </source>
</evidence>
<keyword evidence="6" id="KW-1185">Reference proteome</keyword>
<reference evidence="5" key="1">
    <citation type="journal article" date="2023" name="Mol. Phylogenet. Evol.">
        <title>Genome-scale phylogeny and comparative genomics of the fungal order Sordariales.</title>
        <authorList>
            <person name="Hensen N."/>
            <person name="Bonometti L."/>
            <person name="Westerberg I."/>
            <person name="Brannstrom I.O."/>
            <person name="Guillou S."/>
            <person name="Cros-Aarteil S."/>
            <person name="Calhoun S."/>
            <person name="Haridas S."/>
            <person name="Kuo A."/>
            <person name="Mondo S."/>
            <person name="Pangilinan J."/>
            <person name="Riley R."/>
            <person name="LaButti K."/>
            <person name="Andreopoulos B."/>
            <person name="Lipzen A."/>
            <person name="Chen C."/>
            <person name="Yan M."/>
            <person name="Daum C."/>
            <person name="Ng V."/>
            <person name="Clum A."/>
            <person name="Steindorff A."/>
            <person name="Ohm R.A."/>
            <person name="Martin F."/>
            <person name="Silar P."/>
            <person name="Natvig D.O."/>
            <person name="Lalanne C."/>
            <person name="Gautier V."/>
            <person name="Ament-Velasquez S.L."/>
            <person name="Kruys A."/>
            <person name="Hutchinson M.I."/>
            <person name="Powell A.J."/>
            <person name="Barry K."/>
            <person name="Miller A.N."/>
            <person name="Grigoriev I.V."/>
            <person name="Debuchy R."/>
            <person name="Gladieux P."/>
            <person name="Hiltunen Thoren M."/>
            <person name="Johannesson H."/>
        </authorList>
    </citation>
    <scope>NUCLEOTIDE SEQUENCE</scope>
    <source>
        <strain evidence="5">FGSC 1904</strain>
    </source>
</reference>
<comment type="function">
    <text evidence="1 3">Regulator of type 1 phosphatases which maintains protein phosphatase activity under strict control.</text>
</comment>
<dbReference type="Proteomes" id="UP001281003">
    <property type="component" value="Unassembled WGS sequence"/>
</dbReference>
<proteinExistence type="inferred from homology"/>
<protein>
    <recommendedName>
        <fullName evidence="3">Type 1 phosphatases regulator</fullName>
    </recommendedName>
</protein>
<dbReference type="PANTHER" id="PTHR20835:SF0">
    <property type="entry name" value="E3 UBIQUITIN-PROTEIN LIGASE PPP1R11"/>
    <property type="match status" value="1"/>
</dbReference>
<dbReference type="GO" id="GO:0008157">
    <property type="term" value="F:protein phosphatase 1 binding"/>
    <property type="evidence" value="ECO:0007669"/>
    <property type="project" value="TreeGrafter"/>
</dbReference>
<dbReference type="GO" id="GO:0004865">
    <property type="term" value="F:protein serine/threonine phosphatase inhibitor activity"/>
    <property type="evidence" value="ECO:0007669"/>
    <property type="project" value="UniProtKB-UniRule"/>
</dbReference>
<dbReference type="InterPro" id="IPR011107">
    <property type="entry name" value="PPI_Ypi1"/>
</dbReference>
<evidence type="ECO:0000256" key="1">
    <source>
        <dbReference type="ARBA" id="ARBA00003401"/>
    </source>
</evidence>
<accession>A0AAE0PCU7</accession>
<feature type="compositionally biased region" description="Basic and acidic residues" evidence="4">
    <location>
        <begin position="121"/>
        <end position="146"/>
    </location>
</feature>
<name>A0AAE0PCU7_SORBR</name>
<evidence type="ECO:0000256" key="2">
    <source>
        <dbReference type="ARBA" id="ARBA00005605"/>
    </source>
</evidence>
<dbReference type="EMBL" id="JAUTDP010000008">
    <property type="protein sequence ID" value="KAK3397200.1"/>
    <property type="molecule type" value="Genomic_DNA"/>
</dbReference>
<evidence type="ECO:0000313" key="6">
    <source>
        <dbReference type="Proteomes" id="UP001281003"/>
    </source>
</evidence>
<dbReference type="GO" id="GO:0005634">
    <property type="term" value="C:nucleus"/>
    <property type="evidence" value="ECO:0007669"/>
    <property type="project" value="UniProtKB-SubCell"/>
</dbReference>
<comment type="caution">
    <text evidence="5">The sequence shown here is derived from an EMBL/GenBank/DDBJ whole genome shotgun (WGS) entry which is preliminary data.</text>
</comment>
<comment type="similarity">
    <text evidence="2 3">Belongs to the YPI1 family.</text>
</comment>
<sequence length="185" mass="19182">MASIAHRQAQPAQPSASQTAASTQTQTETSAPAILRLRGAHSNGRSVQWRSDVVDNEGLGRKKSKVCCIYHRPKGVDESSDDSSSSSSSDSDSDSEPDQDKRITSGGGGGGGSGGRRSHNHSHDHGEGGCSHDHGRGRKHGGDKGNKRERRPSPNAYEKMPKYKPKDGGGAGPSGSAPQGSGGSK</sequence>
<feature type="compositionally biased region" description="Low complexity" evidence="4">
    <location>
        <begin position="8"/>
        <end position="33"/>
    </location>
</feature>
<evidence type="ECO:0000256" key="4">
    <source>
        <dbReference type="SAM" id="MobiDB-lite"/>
    </source>
</evidence>
<dbReference type="AlphaFoldDB" id="A0AAE0PCU7"/>
<dbReference type="Pfam" id="PF07491">
    <property type="entry name" value="PPI_Ypi1"/>
    <property type="match status" value="1"/>
</dbReference>
<keyword evidence="3" id="KW-0539">Nucleus</keyword>
<reference evidence="5" key="2">
    <citation type="submission" date="2023-07" db="EMBL/GenBank/DDBJ databases">
        <authorList>
            <consortium name="Lawrence Berkeley National Laboratory"/>
            <person name="Haridas S."/>
            <person name="Hensen N."/>
            <person name="Bonometti L."/>
            <person name="Westerberg I."/>
            <person name="Brannstrom I.O."/>
            <person name="Guillou S."/>
            <person name="Cros-Aarteil S."/>
            <person name="Calhoun S."/>
            <person name="Kuo A."/>
            <person name="Mondo S."/>
            <person name="Pangilinan J."/>
            <person name="Riley R."/>
            <person name="LaButti K."/>
            <person name="Andreopoulos B."/>
            <person name="Lipzen A."/>
            <person name="Chen C."/>
            <person name="Yanf M."/>
            <person name="Daum C."/>
            <person name="Ng V."/>
            <person name="Clum A."/>
            <person name="Steindorff A."/>
            <person name="Ohm R."/>
            <person name="Martin F."/>
            <person name="Silar P."/>
            <person name="Natvig D."/>
            <person name="Lalanne C."/>
            <person name="Gautier V."/>
            <person name="Ament-velasquez S.L."/>
            <person name="Kruys A."/>
            <person name="Hutchinson M.I."/>
            <person name="Powell A.J."/>
            <person name="Barry K."/>
            <person name="Miller A.N."/>
            <person name="Grigoriev I.V."/>
            <person name="Debuchy R."/>
            <person name="Gladieux P."/>
            <person name="Thoren M.H."/>
            <person name="Johannesson H."/>
        </authorList>
    </citation>
    <scope>NUCLEOTIDE SEQUENCE</scope>
    <source>
        <strain evidence="5">FGSC 1904</strain>
    </source>
</reference>
<comment type="subcellular location">
    <subcellularLocation>
        <location evidence="3">Nucleus</location>
    </subcellularLocation>
</comment>
<gene>
    <name evidence="5" type="ORF">B0T20DRAFT_251760</name>
</gene>
<evidence type="ECO:0000256" key="3">
    <source>
        <dbReference type="RuleBase" id="RU367162"/>
    </source>
</evidence>
<dbReference type="PANTHER" id="PTHR20835">
    <property type="entry name" value="E3 UBIQUITIN-PROTEIN LIGASE PPP1R11-RELATED"/>
    <property type="match status" value="1"/>
</dbReference>
<feature type="compositionally biased region" description="Gly residues" evidence="4">
    <location>
        <begin position="105"/>
        <end position="115"/>
    </location>
</feature>